<dbReference type="AlphaFoldDB" id="A0A3N4PBU9"/>
<dbReference type="OrthoDB" id="5141876at2"/>
<dbReference type="InterPro" id="IPR008928">
    <property type="entry name" value="6-hairpin_glycosidase_sf"/>
</dbReference>
<comment type="function">
    <text evidence="4">Catalyzes the reversible epimerization of cellobiose to 4-O-beta-D-glucopyranosyl-D-mannose (Glc-Man).</text>
</comment>
<dbReference type="InterPro" id="IPR010819">
    <property type="entry name" value="AGE/CE"/>
</dbReference>
<comment type="similarity">
    <text evidence="4">Belongs to the cellobiose 2-epimerase family.</text>
</comment>
<dbReference type="EC" id="5.1.3.11" evidence="4"/>
<dbReference type="PANTHER" id="PTHR15108">
    <property type="entry name" value="N-ACYLGLUCOSAMINE-2-EPIMERASE"/>
    <property type="match status" value="1"/>
</dbReference>
<evidence type="ECO:0000313" key="6">
    <source>
        <dbReference type="Proteomes" id="UP000278351"/>
    </source>
</evidence>
<evidence type="ECO:0000256" key="4">
    <source>
        <dbReference type="HAMAP-Rule" id="MF_00929"/>
    </source>
</evidence>
<dbReference type="Proteomes" id="UP000278351">
    <property type="component" value="Unassembled WGS sequence"/>
</dbReference>
<protein>
    <recommendedName>
        <fullName evidence="4">Cellobiose 2-epimerase</fullName>
        <shortName evidence="4">CE</shortName>
        <ecNumber evidence="4">5.1.3.11</ecNumber>
    </recommendedName>
</protein>
<evidence type="ECO:0000313" key="5">
    <source>
        <dbReference type="EMBL" id="RPE05706.1"/>
    </source>
</evidence>
<comment type="caution">
    <text evidence="5">The sequence shown here is derived from an EMBL/GenBank/DDBJ whole genome shotgun (WGS) entry which is preliminary data.</text>
</comment>
<dbReference type="Gene3D" id="1.50.10.10">
    <property type="match status" value="1"/>
</dbReference>
<dbReference type="Pfam" id="PF07221">
    <property type="entry name" value="GlcNAc_2-epim"/>
    <property type="match status" value="1"/>
</dbReference>
<comment type="catalytic activity">
    <reaction evidence="1 4">
        <text>D-cellobiose = beta-D-glucosyl-(1-&gt;4)-D-mannopyranose</text>
        <dbReference type="Rhea" id="RHEA:23384"/>
        <dbReference type="ChEBI" id="CHEBI:17057"/>
        <dbReference type="ChEBI" id="CHEBI:47931"/>
        <dbReference type="EC" id="5.1.3.11"/>
    </reaction>
</comment>
<sequence>MQEQLRQALQAELNAILDFWLQHSMDEKFGGFYGKLFNDNRPDPFAVKGAVLNAGILRAFSAAYQATQHAPYLQAAHRAFSYIAEYFLDKEYGGVVWSVDYTGNPVETKKQVYAIARVIDAFSEYYKVSQHQVAKDRATGLYSLLQLYGYDCVCGGYLQAFSRDWKEISDLRMFTRDANEKKSANTHLQILDAYVNLYSIWPDEGLKTHIRDLLVVFHEKIVDKKTGHLQLFFEEDWLVKSNTVSYGYDMQASWLLPAAAKAIGDEAMQEKSAVLAIQLVEAAKAGQDTDGGFWNEFAPDNQHLVMEKLWWPQAEAITGLINAWQLSANPAYLESANQVWQFVCDHLRDRKNGEWFWGVRKDRTVMDEEKVGMWKTPNHNSRVCMEALKRL</sequence>
<dbReference type="HAMAP" id="MF_00929">
    <property type="entry name" value="Cellobiose_2_epim"/>
    <property type="match status" value="1"/>
</dbReference>
<evidence type="ECO:0000256" key="3">
    <source>
        <dbReference type="ARBA" id="ARBA00023235"/>
    </source>
</evidence>
<keyword evidence="3 4" id="KW-0413">Isomerase</keyword>
<evidence type="ECO:0000256" key="2">
    <source>
        <dbReference type="ARBA" id="ARBA00008558"/>
    </source>
</evidence>
<name>A0A3N4PBU9_9BACT</name>
<accession>A0A3N4PBU9</accession>
<dbReference type="InterPro" id="IPR012341">
    <property type="entry name" value="6hp_glycosidase-like_sf"/>
</dbReference>
<reference evidence="5 6" key="1">
    <citation type="submission" date="2018-11" db="EMBL/GenBank/DDBJ databases">
        <title>Chitinophaga lutea sp.nov., isolate from arsenic contaminated soil.</title>
        <authorList>
            <person name="Zong Y."/>
        </authorList>
    </citation>
    <scope>NUCLEOTIDE SEQUENCE [LARGE SCALE GENOMIC DNA]</scope>
    <source>
        <strain evidence="5 6">ZY74</strain>
    </source>
</reference>
<proteinExistence type="inferred from homology"/>
<organism evidence="5 6">
    <name type="scientific">Chitinophaga lutea</name>
    <dbReference type="NCBI Taxonomy" id="2488634"/>
    <lineage>
        <taxon>Bacteria</taxon>
        <taxon>Pseudomonadati</taxon>
        <taxon>Bacteroidota</taxon>
        <taxon>Chitinophagia</taxon>
        <taxon>Chitinophagales</taxon>
        <taxon>Chitinophagaceae</taxon>
        <taxon>Chitinophaga</taxon>
    </lineage>
</organism>
<dbReference type="InterPro" id="IPR028584">
    <property type="entry name" value="Cellobiose_2_epim"/>
</dbReference>
<dbReference type="RefSeq" id="WP_123849356.1">
    <property type="nucleotide sequence ID" value="NZ_RPDH01000003.1"/>
</dbReference>
<dbReference type="GO" id="GO:0047736">
    <property type="term" value="F:cellobiose epimerase activity"/>
    <property type="evidence" value="ECO:0007669"/>
    <property type="project" value="UniProtKB-UniRule"/>
</dbReference>
<dbReference type="GO" id="GO:0005975">
    <property type="term" value="P:carbohydrate metabolic process"/>
    <property type="evidence" value="ECO:0007669"/>
    <property type="project" value="InterPro"/>
</dbReference>
<comment type="similarity">
    <text evidence="2">Belongs to the N-acylglucosamine 2-epimerase family.</text>
</comment>
<dbReference type="EMBL" id="RPDH01000003">
    <property type="protein sequence ID" value="RPE05706.1"/>
    <property type="molecule type" value="Genomic_DNA"/>
</dbReference>
<gene>
    <name evidence="5" type="ORF">EGT74_25395</name>
</gene>
<keyword evidence="6" id="KW-1185">Reference proteome</keyword>
<evidence type="ECO:0000256" key="1">
    <source>
        <dbReference type="ARBA" id="ARBA00001470"/>
    </source>
</evidence>
<dbReference type="SUPFAM" id="SSF48208">
    <property type="entry name" value="Six-hairpin glycosidases"/>
    <property type="match status" value="1"/>
</dbReference>